<reference evidence="1 2" key="1">
    <citation type="submission" date="2024-06" db="EMBL/GenBank/DDBJ databases">
        <title>The Natural Products Discovery Center: Release of the First 8490 Sequenced Strains for Exploring Actinobacteria Biosynthetic Diversity.</title>
        <authorList>
            <person name="Kalkreuter E."/>
            <person name="Kautsar S.A."/>
            <person name="Yang D."/>
            <person name="Bader C.D."/>
            <person name="Teijaro C.N."/>
            <person name="Fluegel L."/>
            <person name="Davis C.M."/>
            <person name="Simpson J.R."/>
            <person name="Lauterbach L."/>
            <person name="Steele A.D."/>
            <person name="Gui C."/>
            <person name="Meng S."/>
            <person name="Li G."/>
            <person name="Viehrig K."/>
            <person name="Ye F."/>
            <person name="Su P."/>
            <person name="Kiefer A.F."/>
            <person name="Nichols A."/>
            <person name="Cepeda A.J."/>
            <person name="Yan W."/>
            <person name="Fan B."/>
            <person name="Jiang Y."/>
            <person name="Adhikari A."/>
            <person name="Zheng C.-J."/>
            <person name="Schuster L."/>
            <person name="Cowan T.M."/>
            <person name="Smanski M.J."/>
            <person name="Chevrette M.G."/>
            <person name="De Carvalho L.P.S."/>
            <person name="Shen B."/>
        </authorList>
    </citation>
    <scope>NUCLEOTIDE SEQUENCE [LARGE SCALE GENOMIC DNA]</scope>
    <source>
        <strain evidence="1 2">NPDC048117</strain>
    </source>
</reference>
<comment type="caution">
    <text evidence="1">The sequence shown here is derived from an EMBL/GenBank/DDBJ whole genome shotgun (WGS) entry which is preliminary data.</text>
</comment>
<gene>
    <name evidence="1" type="ORF">AB0D95_24090</name>
</gene>
<dbReference type="NCBIfam" id="NF042934">
    <property type="entry name" value="cis_reg_atten"/>
    <property type="match status" value="1"/>
</dbReference>
<evidence type="ECO:0000313" key="2">
    <source>
        <dbReference type="Proteomes" id="UP001551584"/>
    </source>
</evidence>
<protein>
    <submittedName>
        <fullName evidence="1">Leader peptide</fullName>
    </submittedName>
</protein>
<dbReference type="InterPro" id="IPR049979">
    <property type="entry name" value="Cys_resp_CS_actino"/>
</dbReference>
<evidence type="ECO:0000313" key="1">
    <source>
        <dbReference type="EMBL" id="MEU9580301.1"/>
    </source>
</evidence>
<proteinExistence type="predicted"/>
<dbReference type="EMBL" id="JBEZNA010000070">
    <property type="protein sequence ID" value="MEU9580301.1"/>
    <property type="molecule type" value="Genomic_DNA"/>
</dbReference>
<dbReference type="Proteomes" id="UP001551584">
    <property type="component" value="Unassembled WGS sequence"/>
</dbReference>
<accession>A0ABV3EVZ0</accession>
<keyword evidence="2" id="KW-1185">Reference proteome</keyword>
<sequence>MVLHDVSEKTPGAQLLVARLHVDLCRLNSALCPR</sequence>
<organism evidence="1 2">
    <name type="scientific">Streptomyces chilikensis</name>
    <dbReference type="NCBI Taxonomy" id="1194079"/>
    <lineage>
        <taxon>Bacteria</taxon>
        <taxon>Bacillati</taxon>
        <taxon>Actinomycetota</taxon>
        <taxon>Actinomycetes</taxon>
        <taxon>Kitasatosporales</taxon>
        <taxon>Streptomycetaceae</taxon>
        <taxon>Streptomyces</taxon>
    </lineage>
</organism>
<name>A0ABV3EVZ0_9ACTN</name>
<dbReference type="RefSeq" id="WP_338104462.1">
    <property type="nucleotide sequence ID" value="NZ_JBEZNA010000070.1"/>
</dbReference>